<gene>
    <name evidence="1" type="ORF">WH47_10923</name>
</gene>
<reference evidence="1 2" key="1">
    <citation type="submission" date="2015-07" db="EMBL/GenBank/DDBJ databases">
        <title>The genome of Habropoda laboriosa.</title>
        <authorList>
            <person name="Pan H."/>
            <person name="Kapheim K."/>
        </authorList>
    </citation>
    <scope>NUCLEOTIDE SEQUENCE [LARGE SCALE GENOMIC DNA]</scope>
    <source>
        <strain evidence="1">0110345459</strain>
    </source>
</reference>
<name>A0A0L7QKF7_9HYME</name>
<dbReference type="Proteomes" id="UP000053825">
    <property type="component" value="Unassembled WGS sequence"/>
</dbReference>
<proteinExistence type="predicted"/>
<evidence type="ECO:0000313" key="1">
    <source>
        <dbReference type="EMBL" id="KOC59097.1"/>
    </source>
</evidence>
<dbReference type="AlphaFoldDB" id="A0A0L7QKF7"/>
<evidence type="ECO:0000313" key="2">
    <source>
        <dbReference type="Proteomes" id="UP000053825"/>
    </source>
</evidence>
<keyword evidence="2" id="KW-1185">Reference proteome</keyword>
<accession>A0A0L7QKF7</accession>
<organism evidence="1 2">
    <name type="scientific">Habropoda laboriosa</name>
    <dbReference type="NCBI Taxonomy" id="597456"/>
    <lineage>
        <taxon>Eukaryota</taxon>
        <taxon>Metazoa</taxon>
        <taxon>Ecdysozoa</taxon>
        <taxon>Arthropoda</taxon>
        <taxon>Hexapoda</taxon>
        <taxon>Insecta</taxon>
        <taxon>Pterygota</taxon>
        <taxon>Neoptera</taxon>
        <taxon>Endopterygota</taxon>
        <taxon>Hymenoptera</taxon>
        <taxon>Apocrita</taxon>
        <taxon>Aculeata</taxon>
        <taxon>Apoidea</taxon>
        <taxon>Anthophila</taxon>
        <taxon>Apidae</taxon>
        <taxon>Habropoda</taxon>
    </lineage>
</organism>
<dbReference type="EMBL" id="KQ414945">
    <property type="protein sequence ID" value="KOC59097.1"/>
    <property type="molecule type" value="Genomic_DNA"/>
</dbReference>
<sequence length="150" mass="17428">MFEKIKNFFFRFFTLRFKEYVVKRKFRNFRNDQIYRLLSVSCRIGLLPLGFKLNLVCKCKGDISTGSSPFINKSCEINRRIVFVMRLLGVGLQGINVFCSLMNICHGLANTTYYAILENLHCSAKSVFELMSRTFCLLRTTAQLVLRTPN</sequence>
<protein>
    <submittedName>
        <fullName evidence="1">Uncharacterized protein</fullName>
    </submittedName>
</protein>